<comment type="caution">
    <text evidence="1">The sequence shown here is derived from an EMBL/GenBank/DDBJ whole genome shotgun (WGS) entry which is preliminary data.</text>
</comment>
<proteinExistence type="predicted"/>
<accession>A0A0G1VNS7</accession>
<name>A0A0G1VNS7_9BACT</name>
<reference evidence="1 2" key="1">
    <citation type="journal article" date="2015" name="Nature">
        <title>rRNA introns, odd ribosomes, and small enigmatic genomes across a large radiation of phyla.</title>
        <authorList>
            <person name="Brown C.T."/>
            <person name="Hug L.A."/>
            <person name="Thomas B.C."/>
            <person name="Sharon I."/>
            <person name="Castelle C.J."/>
            <person name="Singh A."/>
            <person name="Wilkins M.J."/>
            <person name="Williams K.H."/>
            <person name="Banfield J.F."/>
        </authorList>
    </citation>
    <scope>NUCLEOTIDE SEQUENCE [LARGE SCALE GENOMIC DNA]</scope>
</reference>
<evidence type="ECO:0000313" key="1">
    <source>
        <dbReference type="EMBL" id="KKW08101.1"/>
    </source>
</evidence>
<dbReference type="EMBL" id="LCPZ01000018">
    <property type="protein sequence ID" value="KKW08101.1"/>
    <property type="molecule type" value="Genomic_DNA"/>
</dbReference>
<dbReference type="AlphaFoldDB" id="A0A0G1VNS7"/>
<dbReference type="Proteomes" id="UP000033965">
    <property type="component" value="Unassembled WGS sequence"/>
</dbReference>
<sequence>MKTKVCSKCNLSKEISCYNWKNKVKGRYHSFCKNCHSAYRRCHYLKNKKKYIMKARRWNKKQTILLRKFVIKYLDSHPCVDCAEKDIRVLDFDHEGRKFMGIAQMVRNCYSLQAIEREISVCKVRCANCHRRLTFIRGNFWKSKIGL</sequence>
<protein>
    <submittedName>
        <fullName evidence="1">Bacteriophage protein</fullName>
    </submittedName>
</protein>
<organism evidence="1 2">
    <name type="scientific">Candidatus Kaiserbacteria bacterium GW2011_GWA2_49_19</name>
    <dbReference type="NCBI Taxonomy" id="1618669"/>
    <lineage>
        <taxon>Bacteria</taxon>
        <taxon>Candidatus Kaiseribacteriota</taxon>
    </lineage>
</organism>
<evidence type="ECO:0000313" key="2">
    <source>
        <dbReference type="Proteomes" id="UP000033965"/>
    </source>
</evidence>
<gene>
    <name evidence="1" type="ORF">UY44_C0018G0011</name>
</gene>